<dbReference type="Proteomes" id="UP001597261">
    <property type="component" value="Unassembled WGS sequence"/>
</dbReference>
<reference evidence="7" key="1">
    <citation type="journal article" date="2019" name="Int. J. Syst. Evol. Microbiol.">
        <title>The Global Catalogue of Microorganisms (GCM) 10K type strain sequencing project: providing services to taxonomists for standard genome sequencing and annotation.</title>
        <authorList>
            <consortium name="The Broad Institute Genomics Platform"/>
            <consortium name="The Broad Institute Genome Sequencing Center for Infectious Disease"/>
            <person name="Wu L."/>
            <person name="Ma J."/>
        </authorList>
    </citation>
    <scope>NUCLEOTIDE SEQUENCE [LARGE SCALE GENOMIC DNA]</scope>
    <source>
        <strain evidence="7">CGMCC 1.12470</strain>
    </source>
</reference>
<dbReference type="Pfam" id="PF13185">
    <property type="entry name" value="GAF_2"/>
    <property type="match status" value="1"/>
</dbReference>
<dbReference type="InterPro" id="IPR003594">
    <property type="entry name" value="HATPase_dom"/>
</dbReference>
<dbReference type="CDD" id="cd16917">
    <property type="entry name" value="HATPase_UhpB-NarQ-NarX-like"/>
    <property type="match status" value="1"/>
</dbReference>
<dbReference type="SUPFAM" id="SSF55781">
    <property type="entry name" value="GAF domain-like"/>
    <property type="match status" value="1"/>
</dbReference>
<dbReference type="InterPro" id="IPR050482">
    <property type="entry name" value="Sensor_HK_TwoCompSys"/>
</dbReference>
<dbReference type="InterPro" id="IPR003018">
    <property type="entry name" value="GAF"/>
</dbReference>
<evidence type="ECO:0000256" key="4">
    <source>
        <dbReference type="SAM" id="MobiDB-lite"/>
    </source>
</evidence>
<sequence>MSAAIPASNRLSRPRRPQQPDGTERAGRAVGAGDRPGREHADLVGLLDRKAALREAARRARVVTGADISLVGQVEDEGVAVLRSWAGTQHRGLHGLVVPCGLGLGGKVLATGRPCVVRDYARSRSITHHFDEPITAEGIQSMLGVPVRHAGRVIGVIYVAHRDGAAFGTGAVTALSEIADATGVALTVADRADAQREAEAAAERRRIAVALHDSVGAMLFTIGAQVRDLRTGYTAEPGLTDRLGAVERQLAEAAAALRESLAALSTVPPDRSLSASVASDCRAFQERTDVASRALTLTELPELDPPRRRMLLATVREALLNVEKHAHASSVVVSLTAVDGGVMAAITDDGVGWPGHEEQTPDGEAFGPESALPVGGIGLAALNDGLQRLGGSLQVIGNEDAGLTVRAWVPCL</sequence>
<proteinExistence type="predicted"/>
<protein>
    <submittedName>
        <fullName evidence="6">GAF domain-containing sensor histidine kinase</fullName>
    </submittedName>
</protein>
<organism evidence="6 7">
    <name type="scientific">Streptomyces caeni</name>
    <dbReference type="NCBI Taxonomy" id="2307231"/>
    <lineage>
        <taxon>Bacteria</taxon>
        <taxon>Bacillati</taxon>
        <taxon>Actinomycetota</taxon>
        <taxon>Actinomycetes</taxon>
        <taxon>Kitasatosporales</taxon>
        <taxon>Streptomycetaceae</taxon>
        <taxon>Streptomyces</taxon>
    </lineage>
</organism>
<evidence type="ECO:0000313" key="7">
    <source>
        <dbReference type="Proteomes" id="UP001597261"/>
    </source>
</evidence>
<keyword evidence="3" id="KW-0902">Two-component regulatory system</keyword>
<comment type="caution">
    <text evidence="6">The sequence shown here is derived from an EMBL/GenBank/DDBJ whole genome shotgun (WGS) entry which is preliminary data.</text>
</comment>
<name>A0ABW4ISL9_9ACTN</name>
<keyword evidence="1" id="KW-0808">Transferase</keyword>
<dbReference type="Pfam" id="PF07730">
    <property type="entry name" value="HisKA_3"/>
    <property type="match status" value="1"/>
</dbReference>
<dbReference type="Gene3D" id="3.30.565.10">
    <property type="entry name" value="Histidine kinase-like ATPase, C-terminal domain"/>
    <property type="match status" value="1"/>
</dbReference>
<evidence type="ECO:0000256" key="1">
    <source>
        <dbReference type="ARBA" id="ARBA00022679"/>
    </source>
</evidence>
<dbReference type="InterPro" id="IPR029016">
    <property type="entry name" value="GAF-like_dom_sf"/>
</dbReference>
<keyword evidence="7" id="KW-1185">Reference proteome</keyword>
<dbReference type="EMBL" id="JBHUDX010000048">
    <property type="protein sequence ID" value="MFD1660077.1"/>
    <property type="molecule type" value="Genomic_DNA"/>
</dbReference>
<evidence type="ECO:0000313" key="6">
    <source>
        <dbReference type="EMBL" id="MFD1660077.1"/>
    </source>
</evidence>
<dbReference type="Gene3D" id="1.20.5.1930">
    <property type="match status" value="1"/>
</dbReference>
<dbReference type="GO" id="GO:0016301">
    <property type="term" value="F:kinase activity"/>
    <property type="evidence" value="ECO:0007669"/>
    <property type="project" value="UniProtKB-KW"/>
</dbReference>
<dbReference type="PANTHER" id="PTHR24421">
    <property type="entry name" value="NITRATE/NITRITE SENSOR PROTEIN NARX-RELATED"/>
    <property type="match status" value="1"/>
</dbReference>
<dbReference type="Gene3D" id="3.30.450.40">
    <property type="match status" value="1"/>
</dbReference>
<dbReference type="SUPFAM" id="SSF55874">
    <property type="entry name" value="ATPase domain of HSP90 chaperone/DNA topoisomerase II/histidine kinase"/>
    <property type="match status" value="1"/>
</dbReference>
<accession>A0ABW4ISL9</accession>
<feature type="region of interest" description="Disordered" evidence="4">
    <location>
        <begin position="1"/>
        <end position="37"/>
    </location>
</feature>
<evidence type="ECO:0000259" key="5">
    <source>
        <dbReference type="SMART" id="SM00065"/>
    </source>
</evidence>
<dbReference type="InterPro" id="IPR036890">
    <property type="entry name" value="HATPase_C_sf"/>
</dbReference>
<dbReference type="Pfam" id="PF02518">
    <property type="entry name" value="HATPase_c"/>
    <property type="match status" value="1"/>
</dbReference>
<dbReference type="RefSeq" id="WP_381083827.1">
    <property type="nucleotide sequence ID" value="NZ_JBHUDX010000048.1"/>
</dbReference>
<dbReference type="SMART" id="SM00065">
    <property type="entry name" value="GAF"/>
    <property type="match status" value="1"/>
</dbReference>
<evidence type="ECO:0000256" key="3">
    <source>
        <dbReference type="ARBA" id="ARBA00023012"/>
    </source>
</evidence>
<evidence type="ECO:0000256" key="2">
    <source>
        <dbReference type="ARBA" id="ARBA00022777"/>
    </source>
</evidence>
<keyword evidence="2 6" id="KW-0418">Kinase</keyword>
<feature type="domain" description="GAF" evidence="5">
    <location>
        <begin position="48"/>
        <end position="196"/>
    </location>
</feature>
<dbReference type="PANTHER" id="PTHR24421:SF61">
    <property type="entry name" value="OXYGEN SENSOR HISTIDINE KINASE NREB"/>
    <property type="match status" value="1"/>
</dbReference>
<dbReference type="InterPro" id="IPR011712">
    <property type="entry name" value="Sig_transdc_His_kin_sub3_dim/P"/>
</dbReference>
<gene>
    <name evidence="6" type="ORF">ACFSL4_18215</name>
</gene>